<dbReference type="GO" id="GO:0005634">
    <property type="term" value="C:nucleus"/>
    <property type="evidence" value="ECO:0007669"/>
    <property type="project" value="TreeGrafter"/>
</dbReference>
<sequence>MKNALIRLCVAALYLLLVTGSGLESSQNGNILFNGAEHNVEKRSKVADIDNCGVAKNCDDCMSRKRYRCLWCNSKSACMDYPFDHFFPQTSDCSWEDARWGVCWVDFKAMLISVSVIFGVAVIITCCCIAKCCRCLTDCCTGIKTFCCCGCCSGDTGDRSLRRLERKLEQQAKRNELALKYGTQRNHGVPYGSTGNYNNLENSSL</sequence>
<feature type="signal peptide" evidence="2">
    <location>
        <begin position="1"/>
        <end position="20"/>
    </location>
</feature>
<dbReference type="PANTHER" id="PTHR15191:SF3">
    <property type="entry name" value="PITUITARY TUMOR-TRANSFORMING GENE PROTEIN-BINDING FACTOR"/>
    <property type="match status" value="1"/>
</dbReference>
<protein>
    <submittedName>
        <fullName evidence="3">Pituitary tumor-transforming gene 1 protein-interacting protein-like</fullName>
    </submittedName>
</protein>
<dbReference type="GO" id="GO:0006606">
    <property type="term" value="P:protein import into nucleus"/>
    <property type="evidence" value="ECO:0007669"/>
    <property type="project" value="TreeGrafter"/>
</dbReference>
<dbReference type="EMBL" id="LR789446">
    <property type="protein sequence ID" value="CAB3265308.1"/>
    <property type="molecule type" value="mRNA"/>
</dbReference>
<reference evidence="3" key="1">
    <citation type="submission" date="2020-04" db="EMBL/GenBank/DDBJ databases">
        <authorList>
            <person name="Neveu A P."/>
        </authorList>
    </citation>
    <scope>NUCLEOTIDE SEQUENCE</scope>
    <source>
        <tissue evidence="3">Whole embryo</tissue>
    </source>
</reference>
<organism evidence="3">
    <name type="scientific">Phallusia mammillata</name>
    <dbReference type="NCBI Taxonomy" id="59560"/>
    <lineage>
        <taxon>Eukaryota</taxon>
        <taxon>Metazoa</taxon>
        <taxon>Chordata</taxon>
        <taxon>Tunicata</taxon>
        <taxon>Ascidiacea</taxon>
        <taxon>Phlebobranchia</taxon>
        <taxon>Ascidiidae</taxon>
        <taxon>Phallusia</taxon>
    </lineage>
</organism>
<feature type="region of interest" description="Disordered" evidence="1">
    <location>
        <begin position="184"/>
        <end position="205"/>
    </location>
</feature>
<name>A0A6F9DQP1_9ASCI</name>
<proteinExistence type="evidence at transcript level"/>
<evidence type="ECO:0000313" key="3">
    <source>
        <dbReference type="EMBL" id="CAB3265308.1"/>
    </source>
</evidence>
<dbReference type="AlphaFoldDB" id="A0A6F9DQP1"/>
<evidence type="ECO:0000256" key="2">
    <source>
        <dbReference type="SAM" id="SignalP"/>
    </source>
</evidence>
<dbReference type="PANTHER" id="PTHR15191">
    <property type="entry name" value="PROTEIN CBG20567"/>
    <property type="match status" value="1"/>
</dbReference>
<dbReference type="InterPro" id="IPR052304">
    <property type="entry name" value="PTTG1IP"/>
</dbReference>
<keyword evidence="2" id="KW-0732">Signal</keyword>
<evidence type="ECO:0000256" key="1">
    <source>
        <dbReference type="SAM" id="MobiDB-lite"/>
    </source>
</evidence>
<feature type="chain" id="PRO_5026011603" evidence="2">
    <location>
        <begin position="21"/>
        <end position="205"/>
    </location>
</feature>
<feature type="compositionally biased region" description="Polar residues" evidence="1">
    <location>
        <begin position="193"/>
        <end position="205"/>
    </location>
</feature>
<gene>
    <name evidence="3" type="primary">Pttg1ip-001</name>
</gene>
<dbReference type="GO" id="GO:0005737">
    <property type="term" value="C:cytoplasm"/>
    <property type="evidence" value="ECO:0007669"/>
    <property type="project" value="TreeGrafter"/>
</dbReference>
<accession>A0A6F9DQP1</accession>